<gene>
    <name evidence="1" type="ORF">BDP27DRAFT_1364521</name>
</gene>
<proteinExistence type="predicted"/>
<dbReference type="Proteomes" id="UP000772434">
    <property type="component" value="Unassembled WGS sequence"/>
</dbReference>
<evidence type="ECO:0000313" key="1">
    <source>
        <dbReference type="EMBL" id="KAF9067995.1"/>
    </source>
</evidence>
<protein>
    <submittedName>
        <fullName evidence="1">Uncharacterized protein</fullName>
    </submittedName>
</protein>
<organism evidence="1 2">
    <name type="scientific">Rhodocollybia butyracea</name>
    <dbReference type="NCBI Taxonomy" id="206335"/>
    <lineage>
        <taxon>Eukaryota</taxon>
        <taxon>Fungi</taxon>
        <taxon>Dikarya</taxon>
        <taxon>Basidiomycota</taxon>
        <taxon>Agaricomycotina</taxon>
        <taxon>Agaricomycetes</taxon>
        <taxon>Agaricomycetidae</taxon>
        <taxon>Agaricales</taxon>
        <taxon>Marasmiineae</taxon>
        <taxon>Omphalotaceae</taxon>
        <taxon>Rhodocollybia</taxon>
    </lineage>
</organism>
<accession>A0A9P5U5P1</accession>
<comment type="caution">
    <text evidence="1">The sequence shown here is derived from an EMBL/GenBank/DDBJ whole genome shotgun (WGS) entry which is preliminary data.</text>
</comment>
<dbReference type="AlphaFoldDB" id="A0A9P5U5P1"/>
<evidence type="ECO:0000313" key="2">
    <source>
        <dbReference type="Proteomes" id="UP000772434"/>
    </source>
</evidence>
<name>A0A9P5U5P1_9AGAR</name>
<dbReference type="EMBL" id="JADNRY010000066">
    <property type="protein sequence ID" value="KAF9067995.1"/>
    <property type="molecule type" value="Genomic_DNA"/>
</dbReference>
<dbReference type="OrthoDB" id="2654453at2759"/>
<sequence>MCWNRGTSSGVAGGQMSSLREEEELGHAVLNIKEDAVILDDVAEGVALMKLAGIERVKTFEITQCAFQDGTSTIIVGSDHGNVYAFDRRTGVKDWVQSISTVELDGVPLIIMGRSGENIGKTEIQVWEKVVAAPAGRTAARTEEVFENILILKT</sequence>
<reference evidence="1" key="1">
    <citation type="submission" date="2020-11" db="EMBL/GenBank/DDBJ databases">
        <authorList>
            <consortium name="DOE Joint Genome Institute"/>
            <person name="Ahrendt S."/>
            <person name="Riley R."/>
            <person name="Andreopoulos W."/>
            <person name="Labutti K."/>
            <person name="Pangilinan J."/>
            <person name="Ruiz-Duenas F.J."/>
            <person name="Barrasa J.M."/>
            <person name="Sanchez-Garcia M."/>
            <person name="Camarero S."/>
            <person name="Miyauchi S."/>
            <person name="Serrano A."/>
            <person name="Linde D."/>
            <person name="Babiker R."/>
            <person name="Drula E."/>
            <person name="Ayuso-Fernandez I."/>
            <person name="Pacheco R."/>
            <person name="Padilla G."/>
            <person name="Ferreira P."/>
            <person name="Barriuso J."/>
            <person name="Kellner H."/>
            <person name="Castanera R."/>
            <person name="Alfaro M."/>
            <person name="Ramirez L."/>
            <person name="Pisabarro A.G."/>
            <person name="Kuo A."/>
            <person name="Tritt A."/>
            <person name="Lipzen A."/>
            <person name="He G."/>
            <person name="Yan M."/>
            <person name="Ng V."/>
            <person name="Cullen D."/>
            <person name="Martin F."/>
            <person name="Rosso M.-N."/>
            <person name="Henrissat B."/>
            <person name="Hibbett D."/>
            <person name="Martinez A.T."/>
            <person name="Grigoriev I.V."/>
        </authorList>
    </citation>
    <scope>NUCLEOTIDE SEQUENCE</scope>
    <source>
        <strain evidence="1">AH 40177</strain>
    </source>
</reference>
<keyword evidence="2" id="KW-1185">Reference proteome</keyword>